<accession>A0A9W5UMG9</accession>
<organism evidence="2 3">
    <name type="scientific">Micromonospora sediminimaris</name>
    <dbReference type="NCBI Taxonomy" id="547162"/>
    <lineage>
        <taxon>Bacteria</taxon>
        <taxon>Bacillati</taxon>
        <taxon>Actinomycetota</taxon>
        <taxon>Actinomycetes</taxon>
        <taxon>Micromonosporales</taxon>
        <taxon>Micromonosporaceae</taxon>
        <taxon>Micromonospora</taxon>
    </lineage>
</organism>
<comment type="caution">
    <text evidence="2">The sequence shown here is derived from an EMBL/GenBank/DDBJ whole genome shotgun (WGS) entry which is preliminary data.</text>
</comment>
<keyword evidence="3" id="KW-1185">Reference proteome</keyword>
<evidence type="ECO:0000313" key="2">
    <source>
        <dbReference type="EMBL" id="GIJ31531.1"/>
    </source>
</evidence>
<gene>
    <name evidence="2" type="ORF">Vse01_06790</name>
</gene>
<sequence>MGRVDKAKGNELAEAVITRTLVTGAIALVVLVVLALIGGEATATAAVAAVGTIVVALVRLAGSCLNRPNRPR</sequence>
<proteinExistence type="predicted"/>
<feature type="transmembrane region" description="Helical" evidence="1">
    <location>
        <begin position="12"/>
        <end position="37"/>
    </location>
</feature>
<keyword evidence="1" id="KW-1133">Transmembrane helix</keyword>
<keyword evidence="1" id="KW-0472">Membrane</keyword>
<reference evidence="2" key="1">
    <citation type="submission" date="2021-01" db="EMBL/GenBank/DDBJ databases">
        <title>Whole genome shotgun sequence of Verrucosispora sediminis NBRC 107745.</title>
        <authorList>
            <person name="Komaki H."/>
            <person name="Tamura T."/>
        </authorList>
    </citation>
    <scope>NUCLEOTIDE SEQUENCE</scope>
    <source>
        <strain evidence="2">NBRC 107745</strain>
    </source>
</reference>
<name>A0A9W5UMG9_9ACTN</name>
<evidence type="ECO:0000256" key="1">
    <source>
        <dbReference type="SAM" id="Phobius"/>
    </source>
</evidence>
<evidence type="ECO:0000313" key="3">
    <source>
        <dbReference type="Proteomes" id="UP000607311"/>
    </source>
</evidence>
<dbReference type="Proteomes" id="UP000607311">
    <property type="component" value="Unassembled WGS sequence"/>
</dbReference>
<dbReference type="EMBL" id="BOPD01000006">
    <property type="protein sequence ID" value="GIJ31531.1"/>
    <property type="molecule type" value="Genomic_DNA"/>
</dbReference>
<keyword evidence="1" id="KW-0812">Transmembrane</keyword>
<feature type="transmembrane region" description="Helical" evidence="1">
    <location>
        <begin position="43"/>
        <end position="62"/>
    </location>
</feature>
<dbReference type="AlphaFoldDB" id="A0A9W5UMG9"/>
<protein>
    <submittedName>
        <fullName evidence="2">Uncharacterized protein</fullName>
    </submittedName>
</protein>